<gene>
    <name evidence="1" type="ORF">FZC84_07325</name>
</gene>
<reference evidence="1 2" key="1">
    <citation type="submission" date="2019-08" db="EMBL/GenBank/DDBJ databases">
        <title>Bacillus genomes from the desert of Cuatro Cienegas, Coahuila.</title>
        <authorList>
            <person name="Olmedo-Alvarez G."/>
        </authorList>
    </citation>
    <scope>NUCLEOTIDE SEQUENCE [LARGE SCALE GENOMIC DNA]</scope>
    <source>
        <strain evidence="1 2">CH128b_4D</strain>
    </source>
</reference>
<dbReference type="AlphaFoldDB" id="A0A5D4MG70"/>
<dbReference type="Pfam" id="PF13040">
    <property type="entry name" value="Fur_reg_FbpB"/>
    <property type="match status" value="1"/>
</dbReference>
<dbReference type="Proteomes" id="UP000325182">
    <property type="component" value="Unassembled WGS sequence"/>
</dbReference>
<protein>
    <submittedName>
        <fullName evidence="1">FbpB family small basic protein</fullName>
    </submittedName>
</protein>
<name>A0A5D4MG70_9BACI</name>
<dbReference type="EMBL" id="VTEG01000003">
    <property type="protein sequence ID" value="TYS00344.1"/>
    <property type="molecule type" value="Genomic_DNA"/>
</dbReference>
<evidence type="ECO:0000313" key="2">
    <source>
        <dbReference type="Proteomes" id="UP000325182"/>
    </source>
</evidence>
<accession>A0A5D4MG70</accession>
<dbReference type="InterPro" id="IPR025004">
    <property type="entry name" value="SenN/SenS"/>
</dbReference>
<dbReference type="RefSeq" id="WP_113930101.1">
    <property type="nucleotide sequence ID" value="NZ_VTEG01000003.1"/>
</dbReference>
<comment type="caution">
    <text evidence="1">The sequence shown here is derived from an EMBL/GenBank/DDBJ whole genome shotgun (WGS) entry which is preliminary data.</text>
</comment>
<proteinExistence type="predicted"/>
<evidence type="ECO:0000313" key="1">
    <source>
        <dbReference type="EMBL" id="TYS00344.1"/>
    </source>
</evidence>
<organism evidence="1 2">
    <name type="scientific">Rossellomorea vietnamensis</name>
    <dbReference type="NCBI Taxonomy" id="218284"/>
    <lineage>
        <taxon>Bacteria</taxon>
        <taxon>Bacillati</taxon>
        <taxon>Bacillota</taxon>
        <taxon>Bacilli</taxon>
        <taxon>Bacillales</taxon>
        <taxon>Bacillaceae</taxon>
        <taxon>Rossellomorea</taxon>
    </lineage>
</organism>
<sequence>MKKGQQTIEELVKRNKEELLKDKVKIEKIELRIEEKYMKN</sequence>